<keyword evidence="1" id="KW-0812">Transmembrane</keyword>
<sequence length="261" mass="30745">MKININKYLEKFNSKRTPEKGGISLSYEDAIKYDMYSVYIKANDGKQYLFREFLEGKLKVLRWDDAKKMFWTKDIVEIDSLSEDSFSGIYYYHGHELRFKSLRELSWFSELKFRYVADRSNKEFSRAKFVYRQQKQDITDALAVLSVLLRVYRGLDKEDYISEVTLMTEVAGALWIYHDDQEKMKKDLRLCLDYLVYNNDASKLGNSYKPTGKALDTLNTSNKENERYRETASIQKKMLFATFLSAFAAFMSAYATYKGIK</sequence>
<dbReference type="AlphaFoldDB" id="A0AAU7FS72"/>
<protein>
    <submittedName>
        <fullName evidence="2">Uncharacterized protein</fullName>
    </submittedName>
</protein>
<organism evidence="2">
    <name type="scientific">Enterobacter cloacae complex sp. Mu1197</name>
    <dbReference type="NCBI Taxonomy" id="3152302"/>
    <lineage>
        <taxon>Bacteria</taxon>
        <taxon>Pseudomonadati</taxon>
        <taxon>Pseudomonadota</taxon>
        <taxon>Gammaproteobacteria</taxon>
        <taxon>Enterobacterales</taxon>
        <taxon>Enterobacteriaceae</taxon>
        <taxon>Enterobacter</taxon>
        <taxon>Enterobacter cloacae complex</taxon>
    </lineage>
</organism>
<dbReference type="EMBL" id="CP157375">
    <property type="protein sequence ID" value="XBM28777.1"/>
    <property type="molecule type" value="Genomic_DNA"/>
</dbReference>
<gene>
    <name evidence="2" type="ORF">ABFV38_12550</name>
</gene>
<accession>A0AAU7FS72</accession>
<evidence type="ECO:0000256" key="1">
    <source>
        <dbReference type="SAM" id="Phobius"/>
    </source>
</evidence>
<dbReference type="RefSeq" id="WP_348957359.1">
    <property type="nucleotide sequence ID" value="NZ_CP157375.1"/>
</dbReference>
<keyword evidence="1" id="KW-1133">Transmembrane helix</keyword>
<evidence type="ECO:0000313" key="2">
    <source>
        <dbReference type="EMBL" id="XBM28777.1"/>
    </source>
</evidence>
<name>A0AAU7FS72_9ENTR</name>
<reference evidence="2" key="1">
    <citation type="submission" date="2024-05" db="EMBL/GenBank/DDBJ databases">
        <title>Copy number flexibility facilitates heteroresistance to increasing antibiotic pressure and threatens the beta-lactam pipeline.</title>
        <authorList>
            <person name="Choby J.E."/>
            <person name="Weiss D.S."/>
        </authorList>
    </citation>
    <scope>NUCLEOTIDE SEQUENCE</scope>
    <source>
        <strain evidence="2">Mu1197</strain>
    </source>
</reference>
<proteinExistence type="predicted"/>
<feature type="transmembrane region" description="Helical" evidence="1">
    <location>
        <begin position="238"/>
        <end position="257"/>
    </location>
</feature>
<keyword evidence="1" id="KW-0472">Membrane</keyword>